<dbReference type="PANTHER" id="PTHR13952">
    <property type="entry name" value="U1 SMALL NUCLEAR RIBONUCLEOPROTEIN 70 KD"/>
    <property type="match status" value="1"/>
</dbReference>
<reference evidence="6" key="1">
    <citation type="submission" date="2021-01" db="EMBL/GenBank/DDBJ databases">
        <authorList>
            <person name="Corre E."/>
            <person name="Pelletier E."/>
            <person name="Niang G."/>
            <person name="Scheremetjew M."/>
            <person name="Finn R."/>
            <person name="Kale V."/>
            <person name="Holt S."/>
            <person name="Cochrane G."/>
            <person name="Meng A."/>
            <person name="Brown T."/>
            <person name="Cohen L."/>
        </authorList>
    </citation>
    <scope>NUCLEOTIDE SEQUENCE</scope>
    <source>
        <strain evidence="6">SAG 36.94</strain>
    </source>
</reference>
<sequence>MGIHAGNRNRPAYSGQPRYQFPQNVLDLFRPNAPIPFLPPIRKRRLRPMGGVANLLSEFESEKPSPRVEDFETPIQRRMRKKREKKEKMERATEEYLKRWKEGLSNGLQQNMTRNPKATVFISNLSLLTSEAALRREAETVGAVARVMVPIDRKTGVPRTYGFIEFENEADAKQALRALHGRRIDDSRVLCDAEQARTSQDWIPNRLGGGHSWQKNEGLRGPAPPPTKNAERLDREFDRGRDRDRERDHERDRYRESDRHREGGDRERGRDWERDRDRDRIRDRERNRDREKDRERERERDRDRDQDRFRERDHDRDRGGRDYRNQRDMRGPGNFGNRERPPFRGRETRPPSRRR</sequence>
<dbReference type="InterPro" id="IPR022023">
    <property type="entry name" value="U1snRNP70_N"/>
</dbReference>
<dbReference type="EMBL" id="HBGH01007431">
    <property type="protein sequence ID" value="CAD9231934.1"/>
    <property type="molecule type" value="Transcribed_RNA"/>
</dbReference>
<feature type="region of interest" description="Disordered" evidence="4">
    <location>
        <begin position="201"/>
        <end position="355"/>
    </location>
</feature>
<dbReference type="GO" id="GO:0017069">
    <property type="term" value="F:snRNA binding"/>
    <property type="evidence" value="ECO:0007669"/>
    <property type="project" value="TreeGrafter"/>
</dbReference>
<feature type="compositionally biased region" description="Basic and acidic residues" evidence="4">
    <location>
        <begin position="229"/>
        <end position="330"/>
    </location>
</feature>
<dbReference type="SMART" id="SM00360">
    <property type="entry name" value="RRM"/>
    <property type="match status" value="1"/>
</dbReference>
<proteinExistence type="predicted"/>
<dbReference type="InterPro" id="IPR012677">
    <property type="entry name" value="Nucleotide-bd_a/b_plait_sf"/>
</dbReference>
<dbReference type="Gene3D" id="3.30.70.330">
    <property type="match status" value="1"/>
</dbReference>
<comment type="subcellular location">
    <subcellularLocation>
        <location evidence="1">Nucleus</location>
    </subcellularLocation>
</comment>
<dbReference type="SUPFAM" id="SSF54928">
    <property type="entry name" value="RNA-binding domain, RBD"/>
    <property type="match status" value="1"/>
</dbReference>
<keyword evidence="3" id="KW-0694">RNA-binding</keyword>
<dbReference type="GO" id="GO:0003729">
    <property type="term" value="F:mRNA binding"/>
    <property type="evidence" value="ECO:0007669"/>
    <property type="project" value="TreeGrafter"/>
</dbReference>
<feature type="domain" description="RRM" evidence="5">
    <location>
        <begin position="118"/>
        <end position="190"/>
    </location>
</feature>
<dbReference type="PROSITE" id="PS50102">
    <property type="entry name" value="RRM"/>
    <property type="match status" value="1"/>
</dbReference>
<evidence type="ECO:0000256" key="4">
    <source>
        <dbReference type="SAM" id="MobiDB-lite"/>
    </source>
</evidence>
<accession>A0A7S1TBP8</accession>
<dbReference type="Pfam" id="PF00076">
    <property type="entry name" value="RRM_1"/>
    <property type="match status" value="1"/>
</dbReference>
<dbReference type="InterPro" id="IPR051183">
    <property type="entry name" value="U1_U11-U12_snRNP_70-35kDa"/>
</dbReference>
<organism evidence="6">
    <name type="scientific">Compsopogon caeruleus</name>
    <dbReference type="NCBI Taxonomy" id="31354"/>
    <lineage>
        <taxon>Eukaryota</taxon>
        <taxon>Rhodophyta</taxon>
        <taxon>Compsopogonophyceae</taxon>
        <taxon>Compsopogonales</taxon>
        <taxon>Compsopogonaceae</taxon>
        <taxon>Compsopogon</taxon>
    </lineage>
</organism>
<name>A0A7S1TBP8_9RHOD</name>
<evidence type="ECO:0000313" key="6">
    <source>
        <dbReference type="EMBL" id="CAD9231934.1"/>
    </source>
</evidence>
<dbReference type="GO" id="GO:0000398">
    <property type="term" value="P:mRNA splicing, via spliceosome"/>
    <property type="evidence" value="ECO:0007669"/>
    <property type="project" value="TreeGrafter"/>
</dbReference>
<evidence type="ECO:0000259" key="5">
    <source>
        <dbReference type="PROSITE" id="PS50102"/>
    </source>
</evidence>
<keyword evidence="2" id="KW-0539">Nucleus</keyword>
<protein>
    <recommendedName>
        <fullName evidence="5">RRM domain-containing protein</fullName>
    </recommendedName>
</protein>
<evidence type="ECO:0000256" key="2">
    <source>
        <dbReference type="ARBA" id="ARBA00023242"/>
    </source>
</evidence>
<dbReference type="AlphaFoldDB" id="A0A7S1TBP8"/>
<dbReference type="Pfam" id="PF12220">
    <property type="entry name" value="U1snRNP70_N"/>
    <property type="match status" value="1"/>
</dbReference>
<dbReference type="InterPro" id="IPR000504">
    <property type="entry name" value="RRM_dom"/>
</dbReference>
<dbReference type="InterPro" id="IPR035979">
    <property type="entry name" value="RBD_domain_sf"/>
</dbReference>
<evidence type="ECO:0000256" key="1">
    <source>
        <dbReference type="ARBA" id="ARBA00004123"/>
    </source>
</evidence>
<evidence type="ECO:0000256" key="3">
    <source>
        <dbReference type="PROSITE-ProRule" id="PRU00176"/>
    </source>
</evidence>
<gene>
    <name evidence="6" type="ORF">CCAE0312_LOCUS4015</name>
</gene>
<feature type="compositionally biased region" description="Basic and acidic residues" evidence="4">
    <location>
        <begin position="337"/>
        <end position="355"/>
    </location>
</feature>
<dbReference type="GO" id="GO:0071011">
    <property type="term" value="C:precatalytic spliceosome"/>
    <property type="evidence" value="ECO:0007669"/>
    <property type="project" value="TreeGrafter"/>
</dbReference>